<organism evidence="2 3">
    <name type="scientific">Microbulbifer epialgicus</name>
    <dbReference type="NCBI Taxonomy" id="393907"/>
    <lineage>
        <taxon>Bacteria</taxon>
        <taxon>Pseudomonadati</taxon>
        <taxon>Pseudomonadota</taxon>
        <taxon>Gammaproteobacteria</taxon>
        <taxon>Cellvibrionales</taxon>
        <taxon>Microbulbiferaceae</taxon>
        <taxon>Microbulbifer</taxon>
    </lineage>
</organism>
<comment type="caution">
    <text evidence="2">The sequence shown here is derived from an EMBL/GenBank/DDBJ whole genome shotgun (WGS) entry which is preliminary data.</text>
</comment>
<dbReference type="EMBL" id="JBGMEK010000075">
    <property type="protein sequence ID" value="MFA0813186.1"/>
    <property type="molecule type" value="Genomic_DNA"/>
</dbReference>
<protein>
    <submittedName>
        <fullName evidence="2">Uncharacterized protein</fullName>
    </submittedName>
</protein>
<name>A0ABV4P4Z0_9GAMM</name>
<dbReference type="Proteomes" id="UP001569428">
    <property type="component" value="Unassembled WGS sequence"/>
</dbReference>
<sequence>MVLCSFRIRQSKTLPTTVGLLLLPACCICSADDLFIPDSQQALNTQSGSLFFSDSAFAMDNAALFQAADFLRNNSMNSMQRRLNYQWLKMHTYPNEFRPTTGGRALSKILKMGWETYKQRNRRTIQNSLLRYTTSNRGKIGNSVDYGIRLSDDKFKISFEYEF</sequence>
<feature type="signal peptide" evidence="1">
    <location>
        <begin position="1"/>
        <end position="31"/>
    </location>
</feature>
<keyword evidence="3" id="KW-1185">Reference proteome</keyword>
<keyword evidence="1" id="KW-0732">Signal</keyword>
<feature type="chain" id="PRO_5045533093" evidence="1">
    <location>
        <begin position="32"/>
        <end position="163"/>
    </location>
</feature>
<accession>A0ABV4P4Z0</accession>
<evidence type="ECO:0000313" key="2">
    <source>
        <dbReference type="EMBL" id="MFA0813186.1"/>
    </source>
</evidence>
<dbReference type="RefSeq" id="WP_371840960.1">
    <property type="nucleotide sequence ID" value="NZ_JBGMEK010000075.1"/>
</dbReference>
<evidence type="ECO:0000313" key="3">
    <source>
        <dbReference type="Proteomes" id="UP001569428"/>
    </source>
</evidence>
<gene>
    <name evidence="2" type="ORF">ACCI49_19990</name>
</gene>
<proteinExistence type="predicted"/>
<evidence type="ECO:0000256" key="1">
    <source>
        <dbReference type="SAM" id="SignalP"/>
    </source>
</evidence>
<reference evidence="2 3" key="1">
    <citation type="submission" date="2024-08" db="EMBL/GenBank/DDBJ databases">
        <authorList>
            <person name="Ishaq N."/>
        </authorList>
    </citation>
    <scope>NUCLEOTIDE SEQUENCE [LARGE SCALE GENOMIC DNA]</scope>
    <source>
        <strain evidence="2 3">DSM 18651</strain>
    </source>
</reference>